<comment type="caution">
    <text evidence="1">The sequence shown here is derived from an EMBL/GenBank/DDBJ whole genome shotgun (WGS) entry which is preliminary data.</text>
</comment>
<proteinExistence type="predicted"/>
<organism evidence="1 2">
    <name type="scientific">Amycolatopsis dongchuanensis</name>
    <dbReference type="NCBI Taxonomy" id="1070866"/>
    <lineage>
        <taxon>Bacteria</taxon>
        <taxon>Bacillati</taxon>
        <taxon>Actinomycetota</taxon>
        <taxon>Actinomycetes</taxon>
        <taxon>Pseudonocardiales</taxon>
        <taxon>Pseudonocardiaceae</taxon>
        <taxon>Amycolatopsis</taxon>
    </lineage>
</organism>
<evidence type="ECO:0000313" key="1">
    <source>
        <dbReference type="EMBL" id="GAA4669851.1"/>
    </source>
</evidence>
<dbReference type="Proteomes" id="UP001500192">
    <property type="component" value="Unassembled WGS sequence"/>
</dbReference>
<reference evidence="2" key="1">
    <citation type="journal article" date="2019" name="Int. J. Syst. Evol. Microbiol.">
        <title>The Global Catalogue of Microorganisms (GCM) 10K type strain sequencing project: providing services to taxonomists for standard genome sequencing and annotation.</title>
        <authorList>
            <consortium name="The Broad Institute Genomics Platform"/>
            <consortium name="The Broad Institute Genome Sequencing Center for Infectious Disease"/>
            <person name="Wu L."/>
            <person name="Ma J."/>
        </authorList>
    </citation>
    <scope>NUCLEOTIDE SEQUENCE [LARGE SCALE GENOMIC DNA]</scope>
    <source>
        <strain evidence="2">JCM 18054</strain>
    </source>
</reference>
<name>A0ABP8VT39_9PSEU</name>
<dbReference type="EMBL" id="BAABIB010000168">
    <property type="protein sequence ID" value="GAA4669851.1"/>
    <property type="molecule type" value="Genomic_DNA"/>
</dbReference>
<dbReference type="RefSeq" id="WP_346056652.1">
    <property type="nucleotide sequence ID" value="NZ_BAABIB010000168.1"/>
</dbReference>
<sequence>MTETLDHRAVFEQAWSAPGNTPVDLPPVRVNDVLRERYEVRPPFAYTGAQLWDMEVRKAAAPDIYIPTVVKPGSAEKFPSVHHGKLEDFTRVSEQRLWAAPERYATVIEHVRLDHENRQAFFIGADRFEAPDGRIFTAGSGQPIFHVEHSVAGPEDDPLNLWRIVNLTGGPDDALAAAFDDLAEDPYLRVFIEVHLRRDLGRELVRR</sequence>
<evidence type="ECO:0000313" key="2">
    <source>
        <dbReference type="Proteomes" id="UP001500192"/>
    </source>
</evidence>
<keyword evidence="2" id="KW-1185">Reference proteome</keyword>
<protein>
    <submittedName>
        <fullName evidence="1">Uncharacterized protein</fullName>
    </submittedName>
</protein>
<accession>A0ABP8VT39</accession>
<gene>
    <name evidence="1" type="ORF">GCM10023214_75500</name>
</gene>